<accession>A0AAD8PJ81</accession>
<comment type="caution">
    <text evidence="2">The sequence shown here is derived from an EMBL/GenBank/DDBJ whole genome shotgun (WGS) entry which is preliminary data.</text>
</comment>
<reference evidence="2" key="1">
    <citation type="submission" date="2021-06" db="EMBL/GenBank/DDBJ databases">
        <title>Comparative genomics, transcriptomics and evolutionary studies reveal genomic signatures of adaptation to plant cell wall in hemibiotrophic fungi.</title>
        <authorList>
            <consortium name="DOE Joint Genome Institute"/>
            <person name="Baroncelli R."/>
            <person name="Diaz J.F."/>
            <person name="Benocci T."/>
            <person name="Peng M."/>
            <person name="Battaglia E."/>
            <person name="Haridas S."/>
            <person name="Andreopoulos W."/>
            <person name="Labutti K."/>
            <person name="Pangilinan J."/>
            <person name="Floch G.L."/>
            <person name="Makela M.R."/>
            <person name="Henrissat B."/>
            <person name="Grigoriev I.V."/>
            <person name="Crouch J.A."/>
            <person name="De Vries R.P."/>
            <person name="Sukno S.A."/>
            <person name="Thon M.R."/>
        </authorList>
    </citation>
    <scope>NUCLEOTIDE SEQUENCE</scope>
    <source>
        <strain evidence="2">CBS 125086</strain>
    </source>
</reference>
<keyword evidence="3" id="KW-1185">Reference proteome</keyword>
<organism evidence="2 3">
    <name type="scientific">Colletotrichum navitas</name>
    <dbReference type="NCBI Taxonomy" id="681940"/>
    <lineage>
        <taxon>Eukaryota</taxon>
        <taxon>Fungi</taxon>
        <taxon>Dikarya</taxon>
        <taxon>Ascomycota</taxon>
        <taxon>Pezizomycotina</taxon>
        <taxon>Sordariomycetes</taxon>
        <taxon>Hypocreomycetidae</taxon>
        <taxon>Glomerellales</taxon>
        <taxon>Glomerellaceae</taxon>
        <taxon>Colletotrichum</taxon>
        <taxon>Colletotrichum graminicola species complex</taxon>
    </lineage>
</organism>
<feature type="signal peptide" evidence="1">
    <location>
        <begin position="1"/>
        <end position="18"/>
    </location>
</feature>
<evidence type="ECO:0000313" key="3">
    <source>
        <dbReference type="Proteomes" id="UP001230504"/>
    </source>
</evidence>
<dbReference type="EMBL" id="JAHLJV010000238">
    <property type="protein sequence ID" value="KAK1561729.1"/>
    <property type="molecule type" value="Genomic_DNA"/>
</dbReference>
<evidence type="ECO:0000256" key="1">
    <source>
        <dbReference type="SAM" id="SignalP"/>
    </source>
</evidence>
<dbReference type="RefSeq" id="XP_060406827.1">
    <property type="nucleotide sequence ID" value="XM_060559527.1"/>
</dbReference>
<gene>
    <name evidence="2" type="ORF">LY79DRAFT_573922</name>
</gene>
<sequence>MLGVLLLMLHIEGKFSVAEPYGGMRTILPHDTAFRNDFAWRYPLRSVSLDTKQYLGATFILVGYRNDKPLSGL</sequence>
<keyword evidence="1" id="KW-0732">Signal</keyword>
<name>A0AAD8PJ81_9PEZI</name>
<feature type="chain" id="PRO_5041897663" evidence="1">
    <location>
        <begin position="19"/>
        <end position="73"/>
    </location>
</feature>
<dbReference type="GeneID" id="85443767"/>
<protein>
    <submittedName>
        <fullName evidence="2">Uncharacterized protein</fullName>
    </submittedName>
</protein>
<evidence type="ECO:0000313" key="2">
    <source>
        <dbReference type="EMBL" id="KAK1561729.1"/>
    </source>
</evidence>
<proteinExistence type="predicted"/>
<dbReference type="AlphaFoldDB" id="A0AAD8PJ81"/>
<dbReference type="Proteomes" id="UP001230504">
    <property type="component" value="Unassembled WGS sequence"/>
</dbReference>